<sequence>MRTLTPEMLEERVYRYPHLPEDLEAAVLLIDKPQRWTSFDVVHHLRRLLGVRKVGHAGTLDPLATGLLICLIGKATRWMTYFMAQDKLYEGVMRLGEITPSYDAETEVVERRPWAHLTEADLEQARQQFIGTILQQVPAYSAVKVKGKRLHAQVRAGQVAEPPVRQVHIYAFTLLARAGADVTFQVHCSKGTYIRSLVHDFGQALGCGAHLVSLRRLRSGPYRVEEAWPLSAFEAAWRQRSLSV</sequence>
<dbReference type="NCBIfam" id="TIGR00431">
    <property type="entry name" value="TruB"/>
    <property type="match status" value="1"/>
</dbReference>
<feature type="domain" description="tRNA pseudouridylate synthase B C-terminal" evidence="7">
    <location>
        <begin position="195"/>
        <end position="236"/>
    </location>
</feature>
<comment type="function">
    <text evidence="5">Responsible for synthesis of pseudouridine from uracil-55 in the psi GC loop of transfer RNAs.</text>
</comment>
<dbReference type="GO" id="GO:0031119">
    <property type="term" value="P:tRNA pseudouridine synthesis"/>
    <property type="evidence" value="ECO:0007669"/>
    <property type="project" value="UniProtKB-UniRule"/>
</dbReference>
<evidence type="ECO:0000256" key="3">
    <source>
        <dbReference type="ARBA" id="ARBA00022694"/>
    </source>
</evidence>
<dbReference type="EC" id="5.4.99.25" evidence="5"/>
<evidence type="ECO:0000256" key="5">
    <source>
        <dbReference type="HAMAP-Rule" id="MF_01080"/>
    </source>
</evidence>
<comment type="caution">
    <text evidence="8">The sequence shown here is derived from an EMBL/GenBank/DDBJ whole genome shotgun (WGS) entry which is preliminary data.</text>
</comment>
<proteinExistence type="inferred from homology"/>
<name>A0A7V2F6Q7_RHOMR</name>
<evidence type="ECO:0000256" key="4">
    <source>
        <dbReference type="ARBA" id="ARBA00023235"/>
    </source>
</evidence>
<comment type="similarity">
    <text evidence="2 5">Belongs to the pseudouridine synthase TruB family. Type 1 subfamily.</text>
</comment>
<comment type="catalytic activity">
    <reaction evidence="1 5">
        <text>uridine(55) in tRNA = pseudouridine(55) in tRNA</text>
        <dbReference type="Rhea" id="RHEA:42532"/>
        <dbReference type="Rhea" id="RHEA-COMP:10101"/>
        <dbReference type="Rhea" id="RHEA-COMP:10102"/>
        <dbReference type="ChEBI" id="CHEBI:65314"/>
        <dbReference type="ChEBI" id="CHEBI:65315"/>
        <dbReference type="EC" id="5.4.99.25"/>
    </reaction>
</comment>
<feature type="active site" description="Nucleophile" evidence="5">
    <location>
        <position position="61"/>
    </location>
</feature>
<dbReference type="InterPro" id="IPR002501">
    <property type="entry name" value="PsdUridine_synth_N"/>
</dbReference>
<dbReference type="PANTHER" id="PTHR13767">
    <property type="entry name" value="TRNA-PSEUDOURIDINE SYNTHASE"/>
    <property type="match status" value="1"/>
</dbReference>
<organism evidence="8">
    <name type="scientific">Rhodothermus marinus</name>
    <name type="common">Rhodothermus obamensis</name>
    <dbReference type="NCBI Taxonomy" id="29549"/>
    <lineage>
        <taxon>Bacteria</taxon>
        <taxon>Pseudomonadati</taxon>
        <taxon>Rhodothermota</taxon>
        <taxon>Rhodothermia</taxon>
        <taxon>Rhodothermales</taxon>
        <taxon>Rhodothermaceae</taxon>
        <taxon>Rhodothermus</taxon>
    </lineage>
</organism>
<dbReference type="InterPro" id="IPR014780">
    <property type="entry name" value="tRNA_psdUridine_synth_TruB"/>
</dbReference>
<accession>A0A7V2F6Q7</accession>
<evidence type="ECO:0000313" key="8">
    <source>
        <dbReference type="EMBL" id="HER96158.1"/>
    </source>
</evidence>
<dbReference type="HAMAP" id="MF_01080">
    <property type="entry name" value="TruB_bact"/>
    <property type="match status" value="1"/>
</dbReference>
<evidence type="ECO:0000259" key="7">
    <source>
        <dbReference type="Pfam" id="PF16198"/>
    </source>
</evidence>
<dbReference type="AlphaFoldDB" id="A0A7V2F6Q7"/>
<gene>
    <name evidence="5 8" type="primary">truB</name>
    <name evidence="8" type="ORF">ENO59_06535</name>
</gene>
<protein>
    <recommendedName>
        <fullName evidence="5">tRNA pseudouridine synthase B</fullName>
        <ecNumber evidence="5">5.4.99.25</ecNumber>
    </recommendedName>
    <alternativeName>
        <fullName evidence="5">tRNA pseudouridine(55) synthase</fullName>
        <shortName evidence="5">Psi55 synthase</shortName>
    </alternativeName>
    <alternativeName>
        <fullName evidence="5">tRNA pseudouridylate synthase</fullName>
    </alternativeName>
    <alternativeName>
        <fullName evidence="5">tRNA-uridine isomerase</fullName>
    </alternativeName>
</protein>
<dbReference type="Pfam" id="PF16198">
    <property type="entry name" value="TruB_C_2"/>
    <property type="match status" value="1"/>
</dbReference>
<dbReference type="GO" id="GO:0003723">
    <property type="term" value="F:RNA binding"/>
    <property type="evidence" value="ECO:0007669"/>
    <property type="project" value="InterPro"/>
</dbReference>
<feature type="domain" description="Pseudouridine synthase II N-terminal" evidence="6">
    <location>
        <begin position="46"/>
        <end position="194"/>
    </location>
</feature>
<dbReference type="InterPro" id="IPR032819">
    <property type="entry name" value="TruB_C"/>
</dbReference>
<dbReference type="SUPFAM" id="SSF55120">
    <property type="entry name" value="Pseudouridine synthase"/>
    <property type="match status" value="1"/>
</dbReference>
<evidence type="ECO:0000259" key="6">
    <source>
        <dbReference type="Pfam" id="PF01509"/>
    </source>
</evidence>
<keyword evidence="3 5" id="KW-0819">tRNA processing</keyword>
<evidence type="ECO:0000256" key="1">
    <source>
        <dbReference type="ARBA" id="ARBA00000385"/>
    </source>
</evidence>
<dbReference type="Gene3D" id="3.30.2350.10">
    <property type="entry name" value="Pseudouridine synthase"/>
    <property type="match status" value="1"/>
</dbReference>
<dbReference type="PANTHER" id="PTHR13767:SF2">
    <property type="entry name" value="PSEUDOURIDYLATE SYNTHASE TRUB1"/>
    <property type="match status" value="1"/>
</dbReference>
<dbReference type="InterPro" id="IPR020103">
    <property type="entry name" value="PsdUridine_synth_cat_dom_sf"/>
</dbReference>
<dbReference type="CDD" id="cd02573">
    <property type="entry name" value="PseudoU_synth_EcTruB"/>
    <property type="match status" value="1"/>
</dbReference>
<reference evidence="8" key="1">
    <citation type="journal article" date="2020" name="mSystems">
        <title>Genome- and Community-Level Interaction Insights into Carbon Utilization and Element Cycling Functions of Hydrothermarchaeota in Hydrothermal Sediment.</title>
        <authorList>
            <person name="Zhou Z."/>
            <person name="Liu Y."/>
            <person name="Xu W."/>
            <person name="Pan J."/>
            <person name="Luo Z.H."/>
            <person name="Li M."/>
        </authorList>
    </citation>
    <scope>NUCLEOTIDE SEQUENCE [LARGE SCALE GENOMIC DNA]</scope>
    <source>
        <strain evidence="8">SpSt-143</strain>
    </source>
</reference>
<dbReference type="Pfam" id="PF01509">
    <property type="entry name" value="TruB_N"/>
    <property type="match status" value="1"/>
</dbReference>
<dbReference type="GO" id="GO:0160148">
    <property type="term" value="F:tRNA pseudouridine(55) synthase activity"/>
    <property type="evidence" value="ECO:0007669"/>
    <property type="project" value="UniProtKB-EC"/>
</dbReference>
<evidence type="ECO:0000256" key="2">
    <source>
        <dbReference type="ARBA" id="ARBA00005642"/>
    </source>
</evidence>
<keyword evidence="4 5" id="KW-0413">Isomerase</keyword>
<dbReference type="EMBL" id="DSGB01000005">
    <property type="protein sequence ID" value="HER96158.1"/>
    <property type="molecule type" value="Genomic_DNA"/>
</dbReference>
<dbReference type="GO" id="GO:1990481">
    <property type="term" value="P:mRNA pseudouridine synthesis"/>
    <property type="evidence" value="ECO:0007669"/>
    <property type="project" value="TreeGrafter"/>
</dbReference>